<comment type="similarity">
    <text evidence="5">Belongs to the SAT4 family.</text>
</comment>
<keyword evidence="3 7" id="KW-1133">Transmembrane helix</keyword>
<dbReference type="PANTHER" id="PTHR33048">
    <property type="entry name" value="PTH11-LIKE INTEGRAL MEMBRANE PROTEIN (AFU_ORTHOLOGUE AFUA_5G11245)"/>
    <property type="match status" value="1"/>
</dbReference>
<dbReference type="AlphaFoldDB" id="A0A2L2T664"/>
<keyword evidence="4 7" id="KW-0472">Membrane</keyword>
<feature type="compositionally biased region" description="Polar residues" evidence="6">
    <location>
        <begin position="324"/>
        <end position="333"/>
    </location>
</feature>
<sequence>MDSSTYSSDRNLSSILIAPHATLSVIATIFVCLRLYTSRYVTKTSWSIEEYIAIAALVASHALLIAEGFGKSTDVMSAAVHYGYGENITKVQEEFDGGLTNFFKSVLAVEISYGFACPLSKIAVLAMYYRIFITSTLIRYSTYILASMMASWGVAVILVSIFTCNPVEGYWDHSIPSKCIDSNKFYIGITIPNIIFDLVTVALPIREVWRLQMGRDKKWALTSIFLMGGSVVLASVARLVLYLIFKTSGNITQTLLYGNLASSSEICLAIIAACMPPCAPLLKRILIKMTTAISTSKSKQEGVSNDTDDKNRLATLVTIGQKSSRGKNTTTVHGGSEFHGSFERLDDSGSLQGSTDGLYVNDSGEADHKSGKWSRINVRREVAVESTVENIPMRNLRT</sequence>
<dbReference type="PANTHER" id="PTHR33048:SF163">
    <property type="entry name" value="INTEGRAL MEMBRANE PROTEIN (AFU_ORTHOLOGUE AFUA_8G05510)"/>
    <property type="match status" value="1"/>
</dbReference>
<organism evidence="9 10">
    <name type="scientific">Fusarium venenatum</name>
    <dbReference type="NCBI Taxonomy" id="56646"/>
    <lineage>
        <taxon>Eukaryota</taxon>
        <taxon>Fungi</taxon>
        <taxon>Dikarya</taxon>
        <taxon>Ascomycota</taxon>
        <taxon>Pezizomycotina</taxon>
        <taxon>Sordariomycetes</taxon>
        <taxon>Hypocreomycetidae</taxon>
        <taxon>Hypocreales</taxon>
        <taxon>Nectriaceae</taxon>
        <taxon>Fusarium</taxon>
    </lineage>
</organism>
<reference evidence="10" key="1">
    <citation type="submission" date="2014-10" db="EMBL/GenBank/DDBJ databases">
        <authorList>
            <person name="King R."/>
        </authorList>
    </citation>
    <scope>NUCLEOTIDE SEQUENCE [LARGE SCALE GENOMIC DNA]</scope>
    <source>
        <strain evidence="10">A3/5</strain>
    </source>
</reference>
<evidence type="ECO:0000256" key="2">
    <source>
        <dbReference type="ARBA" id="ARBA00022692"/>
    </source>
</evidence>
<feature type="transmembrane region" description="Helical" evidence="7">
    <location>
        <begin position="183"/>
        <end position="203"/>
    </location>
</feature>
<dbReference type="Proteomes" id="UP000245910">
    <property type="component" value="Chromosome II"/>
</dbReference>
<dbReference type="Pfam" id="PF20684">
    <property type="entry name" value="Fung_rhodopsin"/>
    <property type="match status" value="1"/>
</dbReference>
<evidence type="ECO:0000256" key="5">
    <source>
        <dbReference type="ARBA" id="ARBA00038359"/>
    </source>
</evidence>
<dbReference type="InterPro" id="IPR052337">
    <property type="entry name" value="SAT4-like"/>
</dbReference>
<evidence type="ECO:0000256" key="7">
    <source>
        <dbReference type="SAM" id="Phobius"/>
    </source>
</evidence>
<comment type="subcellular location">
    <subcellularLocation>
        <location evidence="1">Membrane</location>
        <topology evidence="1">Multi-pass membrane protein</topology>
    </subcellularLocation>
</comment>
<feature type="transmembrane region" description="Helical" evidence="7">
    <location>
        <begin position="48"/>
        <end position="66"/>
    </location>
</feature>
<feature type="domain" description="Rhodopsin" evidence="8">
    <location>
        <begin position="37"/>
        <end position="284"/>
    </location>
</feature>
<dbReference type="EMBL" id="LN649230">
    <property type="protein sequence ID" value="CEI63243.1"/>
    <property type="molecule type" value="Genomic_DNA"/>
</dbReference>
<name>A0A2L2T664_9HYPO</name>
<evidence type="ECO:0000256" key="6">
    <source>
        <dbReference type="SAM" id="MobiDB-lite"/>
    </source>
</evidence>
<evidence type="ECO:0000313" key="9">
    <source>
        <dbReference type="EMBL" id="CEI63243.1"/>
    </source>
</evidence>
<feature type="transmembrane region" description="Helical" evidence="7">
    <location>
        <begin position="111"/>
        <end position="131"/>
    </location>
</feature>
<keyword evidence="2 7" id="KW-0812">Transmembrane</keyword>
<dbReference type="InterPro" id="IPR049326">
    <property type="entry name" value="Rhodopsin_dom_fungi"/>
</dbReference>
<evidence type="ECO:0000256" key="1">
    <source>
        <dbReference type="ARBA" id="ARBA00004141"/>
    </source>
</evidence>
<evidence type="ECO:0000259" key="8">
    <source>
        <dbReference type="Pfam" id="PF20684"/>
    </source>
</evidence>
<keyword evidence="10" id="KW-1185">Reference proteome</keyword>
<accession>A0A2L2T664</accession>
<feature type="transmembrane region" description="Helical" evidence="7">
    <location>
        <begin position="224"/>
        <end position="245"/>
    </location>
</feature>
<feature type="transmembrane region" description="Helical" evidence="7">
    <location>
        <begin position="257"/>
        <end position="279"/>
    </location>
</feature>
<feature type="transmembrane region" description="Helical" evidence="7">
    <location>
        <begin position="143"/>
        <end position="163"/>
    </location>
</feature>
<evidence type="ECO:0000256" key="3">
    <source>
        <dbReference type="ARBA" id="ARBA00022989"/>
    </source>
</evidence>
<proteinExistence type="inferred from homology"/>
<feature type="region of interest" description="Disordered" evidence="6">
    <location>
        <begin position="324"/>
        <end position="348"/>
    </location>
</feature>
<evidence type="ECO:0000313" key="10">
    <source>
        <dbReference type="Proteomes" id="UP000245910"/>
    </source>
</evidence>
<evidence type="ECO:0000256" key="4">
    <source>
        <dbReference type="ARBA" id="ARBA00023136"/>
    </source>
</evidence>
<protein>
    <recommendedName>
        <fullName evidence="8">Rhodopsin domain-containing protein</fullName>
    </recommendedName>
</protein>
<dbReference type="GO" id="GO:0016020">
    <property type="term" value="C:membrane"/>
    <property type="evidence" value="ECO:0007669"/>
    <property type="project" value="UniProtKB-SubCell"/>
</dbReference>
<feature type="transmembrane region" description="Helical" evidence="7">
    <location>
        <begin position="12"/>
        <end position="36"/>
    </location>
</feature>